<reference evidence="1 2" key="1">
    <citation type="submission" date="2019-02" db="EMBL/GenBank/DDBJ databases">
        <title>Hyunsoonleella sp., isolated from marine sediment.</title>
        <authorList>
            <person name="Liu B.-T."/>
        </authorList>
    </citation>
    <scope>NUCLEOTIDE SEQUENCE [LARGE SCALE GENOMIC DNA]</scope>
    <source>
        <strain evidence="1 2">T58</strain>
    </source>
</reference>
<protein>
    <submittedName>
        <fullName evidence="1">Uncharacterized protein</fullName>
    </submittedName>
</protein>
<dbReference type="Proteomes" id="UP000291142">
    <property type="component" value="Unassembled WGS sequence"/>
</dbReference>
<keyword evidence="2" id="KW-1185">Reference proteome</keyword>
<proteinExistence type="predicted"/>
<sequence length="227" mass="26730">MAFNNDLDDLINGLYRPSIFYVPKIVMKDASEKSKQELIDIGFFDTSCILKADGSLESIKNGFIEIQMIGKTNKLDNNVFQLLKFRDQLATDSFLFIKREYMRHVSAIEVVYTWLLDNIGVETDCVTEQQRTWFEYQKNAVAQHDEKLRTKFSLAERVKRMDFSKMNIRVPNLFKNKRYGELFTESLEDHKRIKKQTKGKRYKLTDSEADKYLLKTVFNVDFSKIVD</sequence>
<gene>
    <name evidence="1" type="ORF">EYD45_11545</name>
</gene>
<dbReference type="OrthoDB" id="1440387at2"/>
<evidence type="ECO:0000313" key="2">
    <source>
        <dbReference type="Proteomes" id="UP000291142"/>
    </source>
</evidence>
<evidence type="ECO:0000313" key="1">
    <source>
        <dbReference type="EMBL" id="TBN02751.1"/>
    </source>
</evidence>
<accession>A0A4Q9FFP6</accession>
<dbReference type="RefSeq" id="WP_130964704.1">
    <property type="nucleotide sequence ID" value="NZ_SIRT01000009.1"/>
</dbReference>
<organism evidence="1 2">
    <name type="scientific">Hyunsoonleella flava</name>
    <dbReference type="NCBI Taxonomy" id="2527939"/>
    <lineage>
        <taxon>Bacteria</taxon>
        <taxon>Pseudomonadati</taxon>
        <taxon>Bacteroidota</taxon>
        <taxon>Flavobacteriia</taxon>
        <taxon>Flavobacteriales</taxon>
        <taxon>Flavobacteriaceae</taxon>
    </lineage>
</organism>
<comment type="caution">
    <text evidence="1">The sequence shown here is derived from an EMBL/GenBank/DDBJ whole genome shotgun (WGS) entry which is preliminary data.</text>
</comment>
<name>A0A4Q9FFP6_9FLAO</name>
<dbReference type="AlphaFoldDB" id="A0A4Q9FFP6"/>
<dbReference type="EMBL" id="SIRT01000009">
    <property type="protein sequence ID" value="TBN02751.1"/>
    <property type="molecule type" value="Genomic_DNA"/>
</dbReference>